<organism evidence="1 2">
    <name type="scientific">Eubacterium segne</name>
    <dbReference type="NCBI Taxonomy" id="2763045"/>
    <lineage>
        <taxon>Bacteria</taxon>
        <taxon>Bacillati</taxon>
        <taxon>Bacillota</taxon>
        <taxon>Clostridia</taxon>
        <taxon>Eubacteriales</taxon>
        <taxon>Eubacteriaceae</taxon>
        <taxon>Eubacterium</taxon>
    </lineage>
</organism>
<dbReference type="EMBL" id="JACOOZ010000001">
    <property type="protein sequence ID" value="MBC5666646.1"/>
    <property type="molecule type" value="Genomic_DNA"/>
</dbReference>
<dbReference type="Proteomes" id="UP000597877">
    <property type="component" value="Unassembled WGS sequence"/>
</dbReference>
<keyword evidence="2" id="KW-1185">Reference proteome</keyword>
<name>A0ABR7EZ91_9FIRM</name>
<reference evidence="1 2" key="1">
    <citation type="submission" date="2020-08" db="EMBL/GenBank/DDBJ databases">
        <title>Genome public.</title>
        <authorList>
            <person name="Liu C."/>
            <person name="Sun Q."/>
        </authorList>
    </citation>
    <scope>NUCLEOTIDE SEQUENCE [LARGE SCALE GENOMIC DNA]</scope>
    <source>
        <strain evidence="1 2">BX4</strain>
    </source>
</reference>
<gene>
    <name evidence="1" type="ORF">H8S00_01360</name>
</gene>
<protein>
    <recommendedName>
        <fullName evidence="3">CopG family transcriptional regulator</fullName>
    </recommendedName>
</protein>
<evidence type="ECO:0000313" key="2">
    <source>
        <dbReference type="Proteomes" id="UP000597877"/>
    </source>
</evidence>
<dbReference type="RefSeq" id="WP_182382588.1">
    <property type="nucleotide sequence ID" value="NZ_JACOOZ010000001.1"/>
</dbReference>
<evidence type="ECO:0008006" key="3">
    <source>
        <dbReference type="Google" id="ProtNLM"/>
    </source>
</evidence>
<evidence type="ECO:0000313" key="1">
    <source>
        <dbReference type="EMBL" id="MBC5666646.1"/>
    </source>
</evidence>
<sequence length="56" mass="6580">MANKGRPKLEKTKDKVLSIRISDEMYQRLLQYTEKHNESMTKVATKGLEKILSRDK</sequence>
<comment type="caution">
    <text evidence="1">The sequence shown here is derived from an EMBL/GenBank/DDBJ whole genome shotgun (WGS) entry which is preliminary data.</text>
</comment>
<accession>A0ABR7EZ91</accession>
<proteinExistence type="predicted"/>